<dbReference type="EMBL" id="JAUKNN010000027">
    <property type="protein sequence ID" value="MDN8670085.1"/>
    <property type="molecule type" value="Genomic_DNA"/>
</dbReference>
<dbReference type="PANTHER" id="PTHR34472:SF1">
    <property type="entry name" value="SULFUR CARRIER PROTEIN THIS"/>
    <property type="match status" value="1"/>
</dbReference>
<evidence type="ECO:0000313" key="4">
    <source>
        <dbReference type="Proteomes" id="UP001174315"/>
    </source>
</evidence>
<dbReference type="Proteomes" id="UP001174315">
    <property type="component" value="Unassembled WGS sequence"/>
</dbReference>
<sequence length="66" mass="7035">MNIQLNGEPRTLPASATLLDLLAAEQLLQRRVAVEVNGEIVSRSRHAEHVLAEGDVVEIVHALGGG</sequence>
<evidence type="ECO:0000313" key="1">
    <source>
        <dbReference type="EMBL" id="MDN8670085.1"/>
    </source>
</evidence>
<evidence type="ECO:0000313" key="3">
    <source>
        <dbReference type="Proteomes" id="UP000191133"/>
    </source>
</evidence>
<dbReference type="CDD" id="cd00565">
    <property type="entry name" value="Ubl_ThiS"/>
    <property type="match status" value="1"/>
</dbReference>
<dbReference type="AlphaFoldDB" id="A0A1W1H3J7"/>
<proteinExistence type="predicted"/>
<organism evidence="2 3">
    <name type="scientific">Stenotrophomonas indicatrix</name>
    <dbReference type="NCBI Taxonomy" id="2045451"/>
    <lineage>
        <taxon>Bacteria</taxon>
        <taxon>Pseudomonadati</taxon>
        <taxon>Pseudomonadota</taxon>
        <taxon>Gammaproteobacteria</taxon>
        <taxon>Lysobacterales</taxon>
        <taxon>Lysobacteraceae</taxon>
        <taxon>Stenotrophomonas</taxon>
    </lineage>
</organism>
<dbReference type="GeneID" id="97223314"/>
<reference evidence="2" key="2">
    <citation type="submission" date="2016-10" db="EMBL/GenBank/DDBJ databases">
        <authorList>
            <person name="de Groot N.N."/>
        </authorList>
    </citation>
    <scope>NUCLEOTIDE SEQUENCE [LARGE SCALE GENOMIC DNA]</scope>
    <source>
        <strain evidence="2">92MFCol6.1</strain>
    </source>
</reference>
<dbReference type="Gene3D" id="3.10.20.30">
    <property type="match status" value="1"/>
</dbReference>
<reference evidence="3" key="1">
    <citation type="submission" date="2016-10" db="EMBL/GenBank/DDBJ databases">
        <authorList>
            <person name="Varghese N."/>
        </authorList>
    </citation>
    <scope>NUCLEOTIDE SEQUENCE [LARGE SCALE GENOMIC DNA]</scope>
    <source>
        <strain evidence="3">92MFCol6.1</strain>
    </source>
</reference>
<accession>A0A1W1H3J7</accession>
<dbReference type="Proteomes" id="UP000191133">
    <property type="component" value="Unassembled WGS sequence"/>
</dbReference>
<evidence type="ECO:0000313" key="2">
    <source>
        <dbReference type="EMBL" id="SLM26167.1"/>
    </source>
</evidence>
<dbReference type="InterPro" id="IPR003749">
    <property type="entry name" value="ThiS/MoaD-like"/>
</dbReference>
<dbReference type="EMBL" id="FWEU01000006">
    <property type="protein sequence ID" value="SLM26167.1"/>
    <property type="molecule type" value="Genomic_DNA"/>
</dbReference>
<dbReference type="InterPro" id="IPR010035">
    <property type="entry name" value="Thi_S"/>
</dbReference>
<keyword evidence="4" id="KW-1185">Reference proteome</keyword>
<dbReference type="NCBIfam" id="TIGR01683">
    <property type="entry name" value="thiS"/>
    <property type="match status" value="1"/>
</dbReference>
<protein>
    <submittedName>
        <fullName evidence="2">Sulfur carrier protein ThiS</fullName>
    </submittedName>
</protein>
<reference evidence="1" key="3">
    <citation type="submission" date="2023-07" db="EMBL/GenBank/DDBJ databases">
        <title>Stenotrophomonas isolates from soil.</title>
        <authorList>
            <person name="Sharma V."/>
            <person name="Zur-Pinska J."/>
            <person name="Hay A.G."/>
        </authorList>
    </citation>
    <scope>NUCLEOTIDE SEQUENCE</scope>
    <source>
        <strain evidence="1">C2</strain>
    </source>
</reference>
<dbReference type="SUPFAM" id="SSF54285">
    <property type="entry name" value="MoaD/ThiS"/>
    <property type="match status" value="1"/>
</dbReference>
<dbReference type="InterPro" id="IPR016155">
    <property type="entry name" value="Mopterin_synth/thiamin_S_b"/>
</dbReference>
<dbReference type="Pfam" id="PF02597">
    <property type="entry name" value="ThiS"/>
    <property type="match status" value="1"/>
</dbReference>
<dbReference type="RefSeq" id="WP_025874279.1">
    <property type="nucleotide sequence ID" value="NZ_CBXW010000002.1"/>
</dbReference>
<name>A0A1W1H3J7_9GAMM</name>
<gene>
    <name evidence="1" type="primary">thiS</name>
    <name evidence="1" type="ORF">Q0S36_12150</name>
    <name evidence="2" type="ORF">SAMN04488690_3927</name>
</gene>
<dbReference type="InterPro" id="IPR012675">
    <property type="entry name" value="Beta-grasp_dom_sf"/>
</dbReference>
<dbReference type="PANTHER" id="PTHR34472">
    <property type="entry name" value="SULFUR CARRIER PROTEIN THIS"/>
    <property type="match status" value="1"/>
</dbReference>